<dbReference type="AlphaFoldDB" id="A0A6U0ENE2"/>
<dbReference type="InterPro" id="IPR001478">
    <property type="entry name" value="PDZ"/>
</dbReference>
<feature type="domain" description="Tail specific protease" evidence="7">
    <location>
        <begin position="305"/>
        <end position="525"/>
    </location>
</feature>
<reference evidence="8" key="1">
    <citation type="submission" date="2021-01" db="EMBL/GenBank/DDBJ databases">
        <authorList>
            <person name="Corre E."/>
            <person name="Pelletier E."/>
            <person name="Niang G."/>
            <person name="Scheremetjew M."/>
            <person name="Finn R."/>
            <person name="Kale V."/>
            <person name="Holt S."/>
            <person name="Cochrane G."/>
            <person name="Meng A."/>
            <person name="Brown T."/>
            <person name="Cohen L."/>
        </authorList>
    </citation>
    <scope>NUCLEOTIDE SEQUENCE</scope>
    <source>
        <strain evidence="8">Clade-D-RCC2572</strain>
    </source>
</reference>
<evidence type="ECO:0008006" key="9">
    <source>
        <dbReference type="Google" id="ProtNLM"/>
    </source>
</evidence>
<evidence type="ECO:0000256" key="5">
    <source>
        <dbReference type="SAM" id="MobiDB-lite"/>
    </source>
</evidence>
<dbReference type="GO" id="GO:0004175">
    <property type="term" value="F:endopeptidase activity"/>
    <property type="evidence" value="ECO:0007669"/>
    <property type="project" value="TreeGrafter"/>
</dbReference>
<evidence type="ECO:0000259" key="6">
    <source>
        <dbReference type="SMART" id="SM00228"/>
    </source>
</evidence>
<sequence length="544" mass="57095">MSSPSSSSVARPRAPCASARRGALSGGASRTVIVRSSSSSSRGDAPERAPKPSSSSSASKPLSSSSFLARMSPMMATSRAKAASLACALALGALASSTPLALARDAATDAGALMPMAFVADAPDASSGDGGGSSEGEGETSTEVVTDAQVLEEAWGLVFDNFLPARKSELDGFDRAAWEAFKREHEENPPKTREEAYAMIKDMLGTLGDRFTRFIEPERFTSMLKYDITGVGLNISEDAENPDRVKVLGLVLDSSAMKAGVVQDDTIVAVNGEDVKGKSAFAVSSLIQEAEGANVELTISRAGEDVPRVMKLKRADGFAPPSSPVSMRLEGGHVGYIRLREFNSLAERDVAKAVQELRAQGADAYILDLRDNPGGLVQAGVEIARLFFPAESTIAYTEGRVVAGGVKRDTEVSATKTARNGSSSELPTKLKAITTSKAEPVVDASVPLVVFVNGRSASASEILTGALKDNCRATVVGSQTYGKGLIQSVYELSDLSGMVLTVGKYVTPGLVDIDQHGISVDYPMFPGFAQAKEHIGACRVPPRY</sequence>
<evidence type="ECO:0000256" key="4">
    <source>
        <dbReference type="ARBA" id="ARBA00022825"/>
    </source>
</evidence>
<dbReference type="Gene3D" id="2.30.42.10">
    <property type="match status" value="1"/>
</dbReference>
<dbReference type="SMART" id="SM00228">
    <property type="entry name" value="PDZ"/>
    <property type="match status" value="1"/>
</dbReference>
<feature type="compositionally biased region" description="Low complexity" evidence="5">
    <location>
        <begin position="51"/>
        <end position="64"/>
    </location>
</feature>
<feature type="domain" description="PDZ" evidence="6">
    <location>
        <begin position="229"/>
        <end position="303"/>
    </location>
</feature>
<comment type="similarity">
    <text evidence="1">Belongs to the peptidase S41A family.</text>
</comment>
<dbReference type="Gene3D" id="3.90.226.10">
    <property type="entry name" value="2-enoyl-CoA Hydratase, Chain A, domain 1"/>
    <property type="match status" value="1"/>
</dbReference>
<dbReference type="SUPFAM" id="SSF52096">
    <property type="entry name" value="ClpP/crotonase"/>
    <property type="match status" value="1"/>
</dbReference>
<dbReference type="InterPro" id="IPR029045">
    <property type="entry name" value="ClpP/crotonase-like_dom_sf"/>
</dbReference>
<dbReference type="CDD" id="cd06782">
    <property type="entry name" value="cpPDZ_CPP-like"/>
    <property type="match status" value="1"/>
</dbReference>
<keyword evidence="3" id="KW-0378">Hydrolase</keyword>
<feature type="compositionally biased region" description="Low complexity" evidence="5">
    <location>
        <begin position="1"/>
        <end position="41"/>
    </location>
</feature>
<gene>
    <name evidence="8" type="ORF">OMED0929_LOCUS1565</name>
</gene>
<evidence type="ECO:0000256" key="2">
    <source>
        <dbReference type="ARBA" id="ARBA00022670"/>
    </source>
</evidence>
<protein>
    <recommendedName>
        <fullName evidence="9">PDZ domain-containing protein</fullName>
    </recommendedName>
</protein>
<dbReference type="GO" id="GO:0006508">
    <property type="term" value="P:proteolysis"/>
    <property type="evidence" value="ECO:0007669"/>
    <property type="project" value="UniProtKB-KW"/>
</dbReference>
<dbReference type="SMART" id="SM00245">
    <property type="entry name" value="TSPc"/>
    <property type="match status" value="1"/>
</dbReference>
<dbReference type="GO" id="GO:0008236">
    <property type="term" value="F:serine-type peptidase activity"/>
    <property type="evidence" value="ECO:0007669"/>
    <property type="project" value="UniProtKB-KW"/>
</dbReference>
<name>A0A6U0ENE2_9CHLO</name>
<dbReference type="InterPro" id="IPR041489">
    <property type="entry name" value="PDZ_6"/>
</dbReference>
<organism evidence="8">
    <name type="scientific">Ostreococcus mediterraneus</name>
    <dbReference type="NCBI Taxonomy" id="1486918"/>
    <lineage>
        <taxon>Eukaryota</taxon>
        <taxon>Viridiplantae</taxon>
        <taxon>Chlorophyta</taxon>
        <taxon>Mamiellophyceae</taxon>
        <taxon>Mamiellales</taxon>
        <taxon>Bathycoccaceae</taxon>
        <taxon>Ostreococcus</taxon>
    </lineage>
</organism>
<evidence type="ECO:0000313" key="8">
    <source>
        <dbReference type="EMBL" id="CAD8578116.1"/>
    </source>
</evidence>
<dbReference type="PANTHER" id="PTHR32060">
    <property type="entry name" value="TAIL-SPECIFIC PROTEASE"/>
    <property type="match status" value="1"/>
</dbReference>
<dbReference type="InterPro" id="IPR036034">
    <property type="entry name" value="PDZ_sf"/>
</dbReference>
<keyword evidence="2" id="KW-0645">Protease</keyword>
<dbReference type="CDD" id="cd07560">
    <property type="entry name" value="Peptidase_S41_CPP"/>
    <property type="match status" value="1"/>
</dbReference>
<dbReference type="Pfam" id="PF03572">
    <property type="entry name" value="Peptidase_S41"/>
    <property type="match status" value="1"/>
</dbReference>
<evidence type="ECO:0000256" key="1">
    <source>
        <dbReference type="ARBA" id="ARBA00009179"/>
    </source>
</evidence>
<dbReference type="InterPro" id="IPR004447">
    <property type="entry name" value="Peptidase_S41A"/>
</dbReference>
<keyword evidence="4" id="KW-0720">Serine protease</keyword>
<dbReference type="EMBL" id="HBEW01001891">
    <property type="protein sequence ID" value="CAD8578116.1"/>
    <property type="molecule type" value="Transcribed_RNA"/>
</dbReference>
<accession>A0A6U0ENE2</accession>
<evidence type="ECO:0000256" key="3">
    <source>
        <dbReference type="ARBA" id="ARBA00022801"/>
    </source>
</evidence>
<proteinExistence type="inferred from homology"/>
<dbReference type="SUPFAM" id="SSF50156">
    <property type="entry name" value="PDZ domain-like"/>
    <property type="match status" value="1"/>
</dbReference>
<dbReference type="PANTHER" id="PTHR32060:SF31">
    <property type="entry name" value="CARBOXYL-TERMINAL-PROCESSING PEPTIDASE 1, CHLOROPLASTIC"/>
    <property type="match status" value="1"/>
</dbReference>
<feature type="region of interest" description="Disordered" evidence="5">
    <location>
        <begin position="1"/>
        <end position="64"/>
    </location>
</feature>
<dbReference type="InterPro" id="IPR005151">
    <property type="entry name" value="Tail-specific_protease"/>
</dbReference>
<dbReference type="Pfam" id="PF17820">
    <property type="entry name" value="PDZ_6"/>
    <property type="match status" value="1"/>
</dbReference>
<dbReference type="Gene3D" id="3.30.750.44">
    <property type="match status" value="1"/>
</dbReference>
<feature type="region of interest" description="Disordered" evidence="5">
    <location>
        <begin position="123"/>
        <end position="143"/>
    </location>
</feature>
<evidence type="ECO:0000259" key="7">
    <source>
        <dbReference type="SMART" id="SM00245"/>
    </source>
</evidence>